<dbReference type="Proteomes" id="UP000275267">
    <property type="component" value="Unassembled WGS sequence"/>
</dbReference>
<evidence type="ECO:0000256" key="1">
    <source>
        <dbReference type="SAM" id="MobiDB-lite"/>
    </source>
</evidence>
<dbReference type="EMBL" id="PQIB02000016">
    <property type="protein sequence ID" value="RLM62312.1"/>
    <property type="molecule type" value="Genomic_DNA"/>
</dbReference>
<feature type="transmembrane region" description="Helical" evidence="2">
    <location>
        <begin position="14"/>
        <end position="34"/>
    </location>
</feature>
<evidence type="ECO:0000313" key="3">
    <source>
        <dbReference type="EMBL" id="RLM62312.1"/>
    </source>
</evidence>
<dbReference type="STRING" id="4540.A0A3L6PU72"/>
<organism evidence="3 4">
    <name type="scientific">Panicum miliaceum</name>
    <name type="common">Proso millet</name>
    <name type="synonym">Broomcorn millet</name>
    <dbReference type="NCBI Taxonomy" id="4540"/>
    <lineage>
        <taxon>Eukaryota</taxon>
        <taxon>Viridiplantae</taxon>
        <taxon>Streptophyta</taxon>
        <taxon>Embryophyta</taxon>
        <taxon>Tracheophyta</taxon>
        <taxon>Spermatophyta</taxon>
        <taxon>Magnoliopsida</taxon>
        <taxon>Liliopsida</taxon>
        <taxon>Poales</taxon>
        <taxon>Poaceae</taxon>
        <taxon>PACMAD clade</taxon>
        <taxon>Panicoideae</taxon>
        <taxon>Panicodae</taxon>
        <taxon>Paniceae</taxon>
        <taxon>Panicinae</taxon>
        <taxon>Panicum</taxon>
        <taxon>Panicum sect. Panicum</taxon>
    </lineage>
</organism>
<feature type="region of interest" description="Disordered" evidence="1">
    <location>
        <begin position="148"/>
        <end position="175"/>
    </location>
</feature>
<gene>
    <name evidence="3" type="ORF">C2845_PM14G18310</name>
</gene>
<proteinExistence type="predicted"/>
<comment type="caution">
    <text evidence="3">The sequence shown here is derived from an EMBL/GenBank/DDBJ whole genome shotgun (WGS) entry which is preliminary data.</text>
</comment>
<reference evidence="4" key="1">
    <citation type="journal article" date="2019" name="Nat. Commun.">
        <title>The genome of broomcorn millet.</title>
        <authorList>
            <person name="Zou C."/>
            <person name="Miki D."/>
            <person name="Li D."/>
            <person name="Tang Q."/>
            <person name="Xiao L."/>
            <person name="Rajput S."/>
            <person name="Deng P."/>
            <person name="Jia W."/>
            <person name="Huang R."/>
            <person name="Zhang M."/>
            <person name="Sun Y."/>
            <person name="Hu J."/>
            <person name="Fu X."/>
            <person name="Schnable P.S."/>
            <person name="Li F."/>
            <person name="Zhang H."/>
            <person name="Feng B."/>
            <person name="Zhu X."/>
            <person name="Liu R."/>
            <person name="Schnable J.C."/>
            <person name="Zhu J.-K."/>
            <person name="Zhang H."/>
        </authorList>
    </citation>
    <scope>NUCLEOTIDE SEQUENCE [LARGE SCALE GENOMIC DNA]</scope>
</reference>
<dbReference type="AlphaFoldDB" id="A0A3L6PU72"/>
<keyword evidence="2" id="KW-0812">Transmembrane</keyword>
<feature type="compositionally biased region" description="Low complexity" evidence="1">
    <location>
        <begin position="153"/>
        <end position="166"/>
    </location>
</feature>
<evidence type="ECO:0000313" key="4">
    <source>
        <dbReference type="Proteomes" id="UP000275267"/>
    </source>
</evidence>
<accession>A0A3L6PU72</accession>
<keyword evidence="2" id="KW-1133">Transmembrane helix</keyword>
<keyword evidence="4" id="KW-1185">Reference proteome</keyword>
<feature type="compositionally biased region" description="Pro residues" evidence="1">
    <location>
        <begin position="105"/>
        <end position="114"/>
    </location>
</feature>
<evidence type="ECO:0000256" key="2">
    <source>
        <dbReference type="SAM" id="Phobius"/>
    </source>
</evidence>
<sequence length="175" mass="18500">MYADPAPGVPLRRALLYVVLLLGSNLATFLFAGVPRVRGAARAAVRAHPELGHGGAARSRRRATRAWRSWACSRPSCRTPSTAPAPTTSSPRSGSDPRPRLRAPAAPPDQPPLPAALWSTPPDRSVHWSAYACKPFRCLVDRARSPRFDDCRTASTSPAGGAAAGTPPAPPPART</sequence>
<keyword evidence="2" id="KW-0472">Membrane</keyword>
<protein>
    <submittedName>
        <fullName evidence="3">Uncharacterized protein</fullName>
    </submittedName>
</protein>
<name>A0A3L6PU72_PANMI</name>
<feature type="compositionally biased region" description="Low complexity" evidence="1">
    <location>
        <begin position="73"/>
        <end position="96"/>
    </location>
</feature>
<feature type="region of interest" description="Disordered" evidence="1">
    <location>
        <begin position="73"/>
        <end position="118"/>
    </location>
</feature>